<dbReference type="OrthoDB" id="9813729at2"/>
<dbReference type="GO" id="GO:0016763">
    <property type="term" value="F:pentosyltransferase activity"/>
    <property type="evidence" value="ECO:0007669"/>
    <property type="project" value="TreeGrafter"/>
</dbReference>
<feature type="transmembrane region" description="Helical" evidence="8">
    <location>
        <begin position="325"/>
        <end position="346"/>
    </location>
</feature>
<evidence type="ECO:0000256" key="6">
    <source>
        <dbReference type="ARBA" id="ARBA00022989"/>
    </source>
</evidence>
<reference evidence="10 11" key="1">
    <citation type="submission" date="2019-07" db="EMBL/GenBank/DDBJ databases">
        <authorList>
            <person name="Huq M.A."/>
        </authorList>
    </citation>
    <scope>NUCLEOTIDE SEQUENCE [LARGE SCALE GENOMIC DNA]</scope>
    <source>
        <strain evidence="10 11">MAH-19</strain>
    </source>
</reference>
<protein>
    <submittedName>
        <fullName evidence="10">Glycosyltransferase family 39 protein</fullName>
    </submittedName>
</protein>
<feature type="domain" description="Glycosyltransferase RgtA/B/C/D-like" evidence="9">
    <location>
        <begin position="55"/>
        <end position="214"/>
    </location>
</feature>
<feature type="transmembrane region" description="Helical" evidence="8">
    <location>
        <begin position="197"/>
        <end position="216"/>
    </location>
</feature>
<feature type="transmembrane region" description="Helical" evidence="8">
    <location>
        <begin position="154"/>
        <end position="185"/>
    </location>
</feature>
<keyword evidence="5 8" id="KW-0812">Transmembrane</keyword>
<dbReference type="GO" id="GO:0005886">
    <property type="term" value="C:plasma membrane"/>
    <property type="evidence" value="ECO:0007669"/>
    <property type="project" value="UniProtKB-SubCell"/>
</dbReference>
<keyword evidence="4 10" id="KW-0808">Transferase</keyword>
<dbReference type="Pfam" id="PF13231">
    <property type="entry name" value="PMT_2"/>
    <property type="match status" value="1"/>
</dbReference>
<dbReference type="PANTHER" id="PTHR33908">
    <property type="entry name" value="MANNOSYLTRANSFERASE YKCB-RELATED"/>
    <property type="match status" value="1"/>
</dbReference>
<sequence length="517" mass="58668">MPYKNRKSSYTNFILIFVFIKIGLNALAISNFGFHRDELLHLALGDHLDWGYKEVPPFIAVLARLTSVLFGNSVFAARVFTTICSGLIIWLTGKITVELGGKHFAIALACLAIIFSPAFVASGYLFQPVVFDQLWWVLAVWLLLRYVNTLAIKYLYFIGLTVGIGILTKYTMLFFAGTLIAGLLISKQRRLLWNKHMLGATAITLLIVLPNLVWQFEHHWPVFTHMATLQKNQLVYIKALDFINQQLLVNGIALFVWLVGFGFLLFSFKLRKYQFLAFAFMLIFLFLLEMNGKSYYLFGAYPMLFAAGGYGFERWIKLKYPALRIAAVVLFVVPNLPLFPLFLPVFPLNTTLKLFSYANKHIPAFRFAATWEDHKLHPLTQDYADMLGWEEMVAKTASVYNSLTPEEKANTIIVADNYGEAGAFAHFGRNYKLPEIVCLNSSFALFAPADIHPKTIIYVSDDRDVSDLAPIVDSTKLVGEVADPLAREYRTGIFILKGVKPTISELYKQNLKQKLEK</sequence>
<evidence type="ECO:0000313" key="11">
    <source>
        <dbReference type="Proteomes" id="UP000318733"/>
    </source>
</evidence>
<proteinExistence type="predicted"/>
<evidence type="ECO:0000256" key="7">
    <source>
        <dbReference type="ARBA" id="ARBA00023136"/>
    </source>
</evidence>
<feature type="transmembrane region" description="Helical" evidence="8">
    <location>
        <begin position="294"/>
        <end position="313"/>
    </location>
</feature>
<gene>
    <name evidence="10" type="ORF">FO440_12975</name>
</gene>
<evidence type="ECO:0000256" key="5">
    <source>
        <dbReference type="ARBA" id="ARBA00022692"/>
    </source>
</evidence>
<evidence type="ECO:0000256" key="3">
    <source>
        <dbReference type="ARBA" id="ARBA00022676"/>
    </source>
</evidence>
<keyword evidence="3" id="KW-0328">Glycosyltransferase</keyword>
<evidence type="ECO:0000313" key="10">
    <source>
        <dbReference type="EMBL" id="TSJ40654.1"/>
    </source>
</evidence>
<keyword evidence="6 8" id="KW-1133">Transmembrane helix</keyword>
<evidence type="ECO:0000256" key="1">
    <source>
        <dbReference type="ARBA" id="ARBA00004651"/>
    </source>
</evidence>
<dbReference type="AlphaFoldDB" id="A0A556ML60"/>
<dbReference type="GO" id="GO:0009103">
    <property type="term" value="P:lipopolysaccharide biosynthetic process"/>
    <property type="evidence" value="ECO:0007669"/>
    <property type="project" value="UniProtKB-ARBA"/>
</dbReference>
<dbReference type="RefSeq" id="WP_144248693.1">
    <property type="nucleotide sequence ID" value="NZ_VLPK01000002.1"/>
</dbReference>
<dbReference type="Proteomes" id="UP000318733">
    <property type="component" value="Unassembled WGS sequence"/>
</dbReference>
<feature type="transmembrane region" description="Helical" evidence="8">
    <location>
        <begin position="247"/>
        <end position="266"/>
    </location>
</feature>
<keyword evidence="11" id="KW-1185">Reference proteome</keyword>
<dbReference type="InterPro" id="IPR050297">
    <property type="entry name" value="LipidA_mod_glycosyltrf_83"/>
</dbReference>
<evidence type="ECO:0000256" key="4">
    <source>
        <dbReference type="ARBA" id="ARBA00022679"/>
    </source>
</evidence>
<dbReference type="InterPro" id="IPR038731">
    <property type="entry name" value="RgtA/B/C-like"/>
</dbReference>
<accession>A0A556ML60</accession>
<evidence type="ECO:0000256" key="8">
    <source>
        <dbReference type="SAM" id="Phobius"/>
    </source>
</evidence>
<feature type="transmembrane region" description="Helical" evidence="8">
    <location>
        <begin position="75"/>
        <end position="92"/>
    </location>
</feature>
<feature type="transmembrane region" description="Helical" evidence="8">
    <location>
        <begin position="104"/>
        <end position="126"/>
    </location>
</feature>
<feature type="transmembrane region" description="Helical" evidence="8">
    <location>
        <begin position="12"/>
        <end position="34"/>
    </location>
</feature>
<keyword evidence="7 8" id="KW-0472">Membrane</keyword>
<feature type="transmembrane region" description="Helical" evidence="8">
    <location>
        <begin position="273"/>
        <end position="288"/>
    </location>
</feature>
<comment type="caution">
    <text evidence="10">The sequence shown here is derived from an EMBL/GenBank/DDBJ whole genome shotgun (WGS) entry which is preliminary data.</text>
</comment>
<name>A0A556ML60_9SPHI</name>
<keyword evidence="2" id="KW-1003">Cell membrane</keyword>
<dbReference type="EMBL" id="VLPK01000002">
    <property type="protein sequence ID" value="TSJ40654.1"/>
    <property type="molecule type" value="Genomic_DNA"/>
</dbReference>
<dbReference type="PANTHER" id="PTHR33908:SF11">
    <property type="entry name" value="MEMBRANE PROTEIN"/>
    <property type="match status" value="1"/>
</dbReference>
<evidence type="ECO:0000256" key="2">
    <source>
        <dbReference type="ARBA" id="ARBA00022475"/>
    </source>
</evidence>
<evidence type="ECO:0000259" key="9">
    <source>
        <dbReference type="Pfam" id="PF13231"/>
    </source>
</evidence>
<comment type="subcellular location">
    <subcellularLocation>
        <location evidence="1">Cell membrane</location>
        <topology evidence="1">Multi-pass membrane protein</topology>
    </subcellularLocation>
</comment>
<organism evidence="10 11">
    <name type="scientific">Mucilaginibacter corticis</name>
    <dbReference type="NCBI Taxonomy" id="2597670"/>
    <lineage>
        <taxon>Bacteria</taxon>
        <taxon>Pseudomonadati</taxon>
        <taxon>Bacteroidota</taxon>
        <taxon>Sphingobacteriia</taxon>
        <taxon>Sphingobacteriales</taxon>
        <taxon>Sphingobacteriaceae</taxon>
        <taxon>Mucilaginibacter</taxon>
    </lineage>
</organism>